<dbReference type="AlphaFoldDB" id="A0A0W0TTI8"/>
<dbReference type="OrthoDB" id="5638564at2"/>
<dbReference type="Proteomes" id="UP000254033">
    <property type="component" value="Unassembled WGS sequence"/>
</dbReference>
<dbReference type="STRING" id="453.Lfee_1491"/>
<evidence type="ECO:0000313" key="5">
    <source>
        <dbReference type="Proteomes" id="UP000251942"/>
    </source>
</evidence>
<dbReference type="Proteomes" id="UP000054698">
    <property type="component" value="Unassembled WGS sequence"/>
</dbReference>
<reference evidence="5 6" key="2">
    <citation type="submission" date="2018-06" db="EMBL/GenBank/DDBJ databases">
        <authorList>
            <consortium name="Pathogen Informatics"/>
            <person name="Doyle S."/>
        </authorList>
    </citation>
    <scope>NUCLEOTIDE SEQUENCE [LARGE SCALE GENOMIC DNA]</scope>
    <source>
        <strain evidence="3 6">NCTC11978</strain>
        <strain evidence="2 5">NCTC12022</strain>
    </source>
</reference>
<keyword evidence="4" id="KW-1185">Reference proteome</keyword>
<accession>A0A0W0TTI8</accession>
<dbReference type="EMBL" id="LNYB01000064">
    <property type="protein sequence ID" value="KTC98741.1"/>
    <property type="molecule type" value="Genomic_DNA"/>
</dbReference>
<dbReference type="Proteomes" id="UP000251942">
    <property type="component" value="Unassembled WGS sequence"/>
</dbReference>
<dbReference type="EMBL" id="UGNY01000001">
    <property type="protein sequence ID" value="STX38162.1"/>
    <property type="molecule type" value="Genomic_DNA"/>
</dbReference>
<evidence type="ECO:0000313" key="2">
    <source>
        <dbReference type="EMBL" id="SPX62794.1"/>
    </source>
</evidence>
<protein>
    <recommendedName>
        <fullName evidence="7">Lipoprotein</fullName>
    </recommendedName>
</protein>
<dbReference type="RefSeq" id="WP_058445423.1">
    <property type="nucleotide sequence ID" value="NZ_CAAAHT010000045.1"/>
</dbReference>
<gene>
    <name evidence="1" type="ORF">Lfee_1491</name>
    <name evidence="3" type="ORF">NCTC11978_01344</name>
    <name evidence="2" type="ORF">NCTC12022_03561</name>
</gene>
<evidence type="ECO:0000313" key="6">
    <source>
        <dbReference type="Proteomes" id="UP000254033"/>
    </source>
</evidence>
<evidence type="ECO:0000313" key="3">
    <source>
        <dbReference type="EMBL" id="STX38162.1"/>
    </source>
</evidence>
<dbReference type="EMBL" id="UASS01000040">
    <property type="protein sequence ID" value="SPX62794.1"/>
    <property type="molecule type" value="Genomic_DNA"/>
</dbReference>
<dbReference type="PATRIC" id="fig|453.4.peg.1633"/>
<name>A0A0W0TTI8_9GAMM</name>
<evidence type="ECO:0000313" key="4">
    <source>
        <dbReference type="Proteomes" id="UP000054698"/>
    </source>
</evidence>
<organism evidence="1 4">
    <name type="scientific">Legionella feeleii</name>
    <dbReference type="NCBI Taxonomy" id="453"/>
    <lineage>
        <taxon>Bacteria</taxon>
        <taxon>Pseudomonadati</taxon>
        <taxon>Pseudomonadota</taxon>
        <taxon>Gammaproteobacteria</taxon>
        <taxon>Legionellales</taxon>
        <taxon>Legionellaceae</taxon>
        <taxon>Legionella</taxon>
    </lineage>
</organism>
<dbReference type="PROSITE" id="PS51257">
    <property type="entry name" value="PROKAR_LIPOPROTEIN"/>
    <property type="match status" value="1"/>
</dbReference>
<proteinExistence type="predicted"/>
<evidence type="ECO:0008006" key="7">
    <source>
        <dbReference type="Google" id="ProtNLM"/>
    </source>
</evidence>
<sequence length="77" mass="9030">MKKCLLLVLSFTLGACTQTYWDKPGVSPQEYARDSYECERDMRQSYFDENTEGSYARSNFEARCMVSKGYTRMERSI</sequence>
<evidence type="ECO:0000313" key="1">
    <source>
        <dbReference type="EMBL" id="KTC98741.1"/>
    </source>
</evidence>
<reference evidence="1 4" key="1">
    <citation type="submission" date="2015-11" db="EMBL/GenBank/DDBJ databases">
        <title>Genomic analysis of 38 Legionella species identifies large and diverse effector repertoires.</title>
        <authorList>
            <person name="Burstein D."/>
            <person name="Amaro F."/>
            <person name="Zusman T."/>
            <person name="Lifshitz Z."/>
            <person name="Cohen O."/>
            <person name="Gilbert J.A."/>
            <person name="Pupko T."/>
            <person name="Shuman H.A."/>
            <person name="Segal G."/>
        </authorList>
    </citation>
    <scope>NUCLEOTIDE SEQUENCE [LARGE SCALE GENOMIC DNA]</scope>
    <source>
        <strain evidence="1 4">WO-44C</strain>
    </source>
</reference>